<name>Q5VP61_ORYSJ</name>
<dbReference type="EMBL" id="AP003487">
    <property type="protein sequence ID" value="BAD68409.1"/>
    <property type="molecule type" value="Genomic_DNA"/>
</dbReference>
<organism evidence="3 4">
    <name type="scientific">Oryza sativa subsp. japonica</name>
    <name type="common">Rice</name>
    <dbReference type="NCBI Taxonomy" id="39947"/>
    <lineage>
        <taxon>Eukaryota</taxon>
        <taxon>Viridiplantae</taxon>
        <taxon>Streptophyta</taxon>
        <taxon>Embryophyta</taxon>
        <taxon>Tracheophyta</taxon>
        <taxon>Spermatophyta</taxon>
        <taxon>Magnoliopsida</taxon>
        <taxon>Liliopsida</taxon>
        <taxon>Poales</taxon>
        <taxon>Poaceae</taxon>
        <taxon>BOP clade</taxon>
        <taxon>Oryzoideae</taxon>
        <taxon>Oryzeae</taxon>
        <taxon>Oryzinae</taxon>
        <taxon>Oryza</taxon>
        <taxon>Oryza sativa</taxon>
    </lineage>
</organism>
<accession>Q5VP61</accession>
<evidence type="ECO:0000313" key="3">
    <source>
        <dbReference type="EMBL" id="BAD68764.1"/>
    </source>
</evidence>
<evidence type="ECO:0000256" key="1">
    <source>
        <dbReference type="SAM" id="MobiDB-lite"/>
    </source>
</evidence>
<proteinExistence type="predicted"/>
<feature type="region of interest" description="Disordered" evidence="1">
    <location>
        <begin position="1"/>
        <end position="48"/>
    </location>
</feature>
<gene>
    <name evidence="2" type="ORF">OSJNBa0007O20.20</name>
    <name evidence="3" type="ORF">P0036F10.3</name>
</gene>
<dbReference type="AlphaFoldDB" id="Q5VP61"/>
<sequence length="101" mass="10456">MAAASFAMEDEDDFGPRNPYDDDQSFSQPTTTVVGGGGGEAPSGSIGPMMKTVEALGDGNDCRICLDADGGGEAYIEGDGMRRTPVSRAAFSWATRSPLMG</sequence>
<dbReference type="EMBL" id="AP003767">
    <property type="protein sequence ID" value="BAD68764.1"/>
    <property type="molecule type" value="Genomic_DNA"/>
</dbReference>
<dbReference type="Proteomes" id="UP000000763">
    <property type="component" value="Chromosome 6"/>
</dbReference>
<reference evidence="3" key="2">
    <citation type="submission" date="2001-06" db="EMBL/GenBank/DDBJ databases">
        <title>Oryza sativa nipponbare(GA3) genomic DNA, chromosome 6, PAC clone:P0036F10.</title>
        <authorList>
            <person name="Sasaki T."/>
            <person name="Matsumoto T."/>
            <person name="Yamamoto K."/>
        </authorList>
    </citation>
    <scope>NUCLEOTIDE SEQUENCE</scope>
</reference>
<evidence type="ECO:0000313" key="2">
    <source>
        <dbReference type="EMBL" id="BAD68409.1"/>
    </source>
</evidence>
<reference evidence="4" key="3">
    <citation type="journal article" date="2005" name="Nature">
        <title>The map-based sequence of the rice genome.</title>
        <authorList>
            <consortium name="International rice genome sequencing project (IRGSP)"/>
            <person name="Matsumoto T."/>
            <person name="Wu J."/>
            <person name="Kanamori H."/>
            <person name="Katayose Y."/>
            <person name="Fujisawa M."/>
            <person name="Namiki N."/>
            <person name="Mizuno H."/>
            <person name="Yamamoto K."/>
            <person name="Antonio B.A."/>
            <person name="Baba T."/>
            <person name="Sakata K."/>
            <person name="Nagamura Y."/>
            <person name="Aoki H."/>
            <person name="Arikawa K."/>
            <person name="Arita K."/>
            <person name="Bito T."/>
            <person name="Chiden Y."/>
            <person name="Fujitsuka N."/>
            <person name="Fukunaka R."/>
            <person name="Hamada M."/>
            <person name="Harada C."/>
            <person name="Hayashi A."/>
            <person name="Hijishita S."/>
            <person name="Honda M."/>
            <person name="Hosokawa S."/>
            <person name="Ichikawa Y."/>
            <person name="Idonuma A."/>
            <person name="Iijima M."/>
            <person name="Ikeda M."/>
            <person name="Ikeno M."/>
            <person name="Ito K."/>
            <person name="Ito S."/>
            <person name="Ito T."/>
            <person name="Ito Y."/>
            <person name="Ito Y."/>
            <person name="Iwabuchi A."/>
            <person name="Kamiya K."/>
            <person name="Karasawa W."/>
            <person name="Kurita K."/>
            <person name="Katagiri S."/>
            <person name="Kikuta A."/>
            <person name="Kobayashi H."/>
            <person name="Kobayashi N."/>
            <person name="Machita K."/>
            <person name="Maehara T."/>
            <person name="Masukawa M."/>
            <person name="Mizubayashi T."/>
            <person name="Mukai Y."/>
            <person name="Nagasaki H."/>
            <person name="Nagata Y."/>
            <person name="Naito S."/>
            <person name="Nakashima M."/>
            <person name="Nakama Y."/>
            <person name="Nakamichi Y."/>
            <person name="Nakamura M."/>
            <person name="Meguro A."/>
            <person name="Negishi M."/>
            <person name="Ohta I."/>
            <person name="Ohta T."/>
            <person name="Okamoto M."/>
            <person name="Ono N."/>
            <person name="Saji S."/>
            <person name="Sakaguchi M."/>
            <person name="Sakai K."/>
            <person name="Shibata M."/>
            <person name="Shimokawa T."/>
            <person name="Song J."/>
            <person name="Takazaki Y."/>
            <person name="Terasawa K."/>
            <person name="Tsugane M."/>
            <person name="Tsuji K."/>
            <person name="Ueda S."/>
            <person name="Waki K."/>
            <person name="Yamagata H."/>
            <person name="Yamamoto M."/>
            <person name="Yamamoto S."/>
            <person name="Yamane H."/>
            <person name="Yoshiki S."/>
            <person name="Yoshihara R."/>
            <person name="Yukawa K."/>
            <person name="Zhong H."/>
            <person name="Yano M."/>
            <person name="Yuan Q."/>
            <person name="Ouyang S."/>
            <person name="Liu J."/>
            <person name="Jones K.M."/>
            <person name="Gansberger K."/>
            <person name="Moffat K."/>
            <person name="Hill J."/>
            <person name="Bera J."/>
            <person name="Fadrosh D."/>
            <person name="Jin S."/>
            <person name="Johri S."/>
            <person name="Kim M."/>
            <person name="Overton L."/>
            <person name="Reardon M."/>
            <person name="Tsitrin T."/>
            <person name="Vuong H."/>
            <person name="Weaver B."/>
            <person name="Ciecko A."/>
            <person name="Tallon L."/>
            <person name="Jackson J."/>
            <person name="Pai G."/>
            <person name="Aken S.V."/>
            <person name="Utterback T."/>
            <person name="Reidmuller S."/>
            <person name="Feldblyum T."/>
            <person name="Hsiao J."/>
            <person name="Zismann V."/>
            <person name="Iobst S."/>
            <person name="de Vazeille A.R."/>
            <person name="Buell C.R."/>
            <person name="Ying K."/>
            <person name="Li Y."/>
            <person name="Lu T."/>
            <person name="Huang Y."/>
            <person name="Zhao Q."/>
            <person name="Feng Q."/>
            <person name="Zhang L."/>
            <person name="Zhu J."/>
            <person name="Weng Q."/>
            <person name="Mu J."/>
            <person name="Lu Y."/>
            <person name="Fan D."/>
            <person name="Liu Y."/>
            <person name="Guan J."/>
            <person name="Zhang Y."/>
            <person name="Yu S."/>
            <person name="Liu X."/>
            <person name="Zhang Y."/>
            <person name="Hong G."/>
            <person name="Han B."/>
            <person name="Choisne N."/>
            <person name="Demange N."/>
            <person name="Orjeda G."/>
            <person name="Samain S."/>
            <person name="Cattolico L."/>
            <person name="Pelletier E."/>
            <person name="Couloux A."/>
            <person name="Segurens B."/>
            <person name="Wincker P."/>
            <person name="D'Hont A."/>
            <person name="Scarpelli C."/>
            <person name="Weissenbach J."/>
            <person name="Salanoubat M."/>
            <person name="Quetier F."/>
            <person name="Yu Y."/>
            <person name="Kim H.R."/>
            <person name="Rambo T."/>
            <person name="Currie J."/>
            <person name="Collura K."/>
            <person name="Luo M."/>
            <person name="Yang T."/>
            <person name="Ammiraju J.S.S."/>
            <person name="Engler F."/>
            <person name="Soderlund C."/>
            <person name="Wing R.A."/>
            <person name="Palmer L.E."/>
            <person name="de la Bastide M."/>
            <person name="Spiegel L."/>
            <person name="Nascimento L."/>
            <person name="Zutavern T."/>
            <person name="O'Shaughnessy A."/>
            <person name="Dike S."/>
            <person name="Dedhia N."/>
            <person name="Preston R."/>
            <person name="Balija V."/>
            <person name="McCombie W.R."/>
            <person name="Chow T."/>
            <person name="Chen H."/>
            <person name="Chung M."/>
            <person name="Chen C."/>
            <person name="Shaw J."/>
            <person name="Wu H."/>
            <person name="Hsiao K."/>
            <person name="Chao Y."/>
            <person name="Chu M."/>
            <person name="Cheng C."/>
            <person name="Hour A."/>
            <person name="Lee P."/>
            <person name="Lin S."/>
            <person name="Lin Y."/>
            <person name="Liou J."/>
            <person name="Liu S."/>
            <person name="Hsing Y."/>
            <person name="Raghuvanshi S."/>
            <person name="Mohanty A."/>
            <person name="Bharti A.K."/>
            <person name="Gaur A."/>
            <person name="Gupta V."/>
            <person name="Kumar D."/>
            <person name="Ravi V."/>
            <person name="Vij S."/>
            <person name="Kapur A."/>
            <person name="Khurana P."/>
            <person name="Khurana P."/>
            <person name="Khurana J.P."/>
            <person name="Tyagi A.K."/>
            <person name="Gaikwad K."/>
            <person name="Singh A."/>
            <person name="Dalal V."/>
            <person name="Srivastava S."/>
            <person name="Dixit A."/>
            <person name="Pal A.K."/>
            <person name="Ghazi I.A."/>
            <person name="Yadav M."/>
            <person name="Pandit A."/>
            <person name="Bhargava A."/>
            <person name="Sureshbabu K."/>
            <person name="Batra K."/>
            <person name="Sharma T.R."/>
            <person name="Mohapatra T."/>
            <person name="Singh N.K."/>
            <person name="Messing J."/>
            <person name="Nelson A.B."/>
            <person name="Fuks G."/>
            <person name="Kavchok S."/>
            <person name="Keizer G."/>
            <person name="Linton E."/>
            <person name="Llaca V."/>
            <person name="Song R."/>
            <person name="Tanyolac B."/>
            <person name="Young S."/>
            <person name="Ho-Il K."/>
            <person name="Hahn J.H."/>
            <person name="Sangsakoo G."/>
            <person name="Vanavichit A."/>
            <person name="de Mattos Luiz.A.T."/>
            <person name="Zimmer P.D."/>
            <person name="Malone G."/>
            <person name="Dellagostin O."/>
            <person name="de Oliveira A.C."/>
            <person name="Bevan M."/>
            <person name="Bancroft I."/>
            <person name="Minx P."/>
            <person name="Cordum H."/>
            <person name="Wilson R."/>
            <person name="Cheng Z."/>
            <person name="Jin W."/>
            <person name="Jiang J."/>
            <person name="Leong S.A."/>
            <person name="Iwama H."/>
            <person name="Gojobori T."/>
            <person name="Itoh T."/>
            <person name="Niimura Y."/>
            <person name="Fujii Y."/>
            <person name="Habara T."/>
            <person name="Sakai H."/>
            <person name="Sato Y."/>
            <person name="Wilson G."/>
            <person name="Kumar K."/>
            <person name="McCouch S."/>
            <person name="Juretic N."/>
            <person name="Hoen D."/>
            <person name="Wright S."/>
            <person name="Bruskiewich R."/>
            <person name="Bureau T."/>
            <person name="Miyao A."/>
            <person name="Hirochika H."/>
            <person name="Nishikawa T."/>
            <person name="Kadowaki K."/>
            <person name="Sugiura M."/>
            <person name="Burr B."/>
            <person name="Sasaki T."/>
        </authorList>
    </citation>
    <scope>NUCLEOTIDE SEQUENCE [LARGE SCALE GENOMIC DNA]</scope>
    <source>
        <strain evidence="4">cv. Nipponbare</strain>
    </source>
</reference>
<reference evidence="2" key="1">
    <citation type="submission" date="2001-04" db="EMBL/GenBank/DDBJ databases">
        <title>Oryza sativa nipponbare(GA3) genomic DNA, chromosome 6, BAC clone:OSJNBa0007O20.</title>
        <authorList>
            <person name="Sasaki T."/>
            <person name="Matsumoto T."/>
            <person name="Yamamoto K."/>
        </authorList>
    </citation>
    <scope>NUCLEOTIDE SEQUENCE</scope>
</reference>
<reference evidence="4" key="4">
    <citation type="journal article" date="2008" name="Nucleic Acids Res.">
        <title>The rice annotation project database (RAP-DB): 2008 update.</title>
        <authorList>
            <consortium name="The rice annotation project (RAP)"/>
        </authorList>
    </citation>
    <scope>GENOME REANNOTATION</scope>
    <source>
        <strain evidence="4">cv. Nipponbare</strain>
    </source>
</reference>
<evidence type="ECO:0000313" key="4">
    <source>
        <dbReference type="Proteomes" id="UP000000763"/>
    </source>
</evidence>
<protein>
    <submittedName>
        <fullName evidence="3">Uncharacterized protein</fullName>
    </submittedName>
</protein>